<accession>A0A9Q1BAH1</accession>
<dbReference type="InterPro" id="IPR014710">
    <property type="entry name" value="RmlC-like_jellyroll"/>
</dbReference>
<comment type="catalytic activity">
    <reaction evidence="1 12">
        <text>1,2-dihydroxy-5-(methylsulfanyl)pent-1-en-3-one + O2 = 4-methylsulfanyl-2-oxobutanoate + formate + 2 H(+)</text>
        <dbReference type="Rhea" id="RHEA:24504"/>
        <dbReference type="ChEBI" id="CHEBI:15378"/>
        <dbReference type="ChEBI" id="CHEBI:15379"/>
        <dbReference type="ChEBI" id="CHEBI:15740"/>
        <dbReference type="ChEBI" id="CHEBI:16723"/>
        <dbReference type="ChEBI" id="CHEBI:49252"/>
        <dbReference type="EC" id="1.13.11.54"/>
    </reaction>
</comment>
<organism evidence="13 14">
    <name type="scientific">Holothuria leucospilota</name>
    <name type="common">Black long sea cucumber</name>
    <name type="synonym">Mertensiothuria leucospilota</name>
    <dbReference type="NCBI Taxonomy" id="206669"/>
    <lineage>
        <taxon>Eukaryota</taxon>
        <taxon>Metazoa</taxon>
        <taxon>Echinodermata</taxon>
        <taxon>Eleutherozoa</taxon>
        <taxon>Echinozoa</taxon>
        <taxon>Holothuroidea</taxon>
        <taxon>Aspidochirotacea</taxon>
        <taxon>Aspidochirotida</taxon>
        <taxon>Holothuriidae</taxon>
        <taxon>Holothuria</taxon>
    </lineage>
</organism>
<dbReference type="GO" id="GO:0005737">
    <property type="term" value="C:cytoplasm"/>
    <property type="evidence" value="ECO:0007669"/>
    <property type="project" value="UniProtKB-SubCell"/>
</dbReference>
<dbReference type="OrthoDB" id="1867259at2759"/>
<dbReference type="AlphaFoldDB" id="A0A9Q1BAH1"/>
<dbReference type="GO" id="GO:0016151">
    <property type="term" value="F:nickel cation binding"/>
    <property type="evidence" value="ECO:0007669"/>
    <property type="project" value="UniProtKB-UniRule"/>
</dbReference>
<keyword evidence="4 12" id="KW-0533">Nickel</keyword>
<dbReference type="GO" id="GO:0019509">
    <property type="term" value="P:L-methionine salvage from methylthioadenosine"/>
    <property type="evidence" value="ECO:0007669"/>
    <property type="project" value="UniProtKB-UniRule"/>
</dbReference>
<keyword evidence="9 12" id="KW-0408">Iron</keyword>
<evidence type="ECO:0000256" key="6">
    <source>
        <dbReference type="ARBA" id="ARBA00022723"/>
    </source>
</evidence>
<dbReference type="InterPro" id="IPR011051">
    <property type="entry name" value="RmlC_Cupin_sf"/>
</dbReference>
<evidence type="ECO:0000256" key="11">
    <source>
        <dbReference type="ARBA" id="ARBA00023242"/>
    </source>
</evidence>
<comment type="subcellular location">
    <subcellularLocation>
        <location evidence="2">Cell membrane</location>
        <topology evidence="2">Peripheral membrane protein</topology>
        <orientation evidence="2">Cytoplasmic side</orientation>
    </subcellularLocation>
    <subcellularLocation>
        <location evidence="12">Cytoplasm</location>
    </subcellularLocation>
    <subcellularLocation>
        <location evidence="12">Nucleus</location>
    </subcellularLocation>
</comment>
<dbReference type="Gene3D" id="2.60.120.10">
    <property type="entry name" value="Jelly Rolls"/>
    <property type="match status" value="1"/>
</dbReference>
<dbReference type="InterPro" id="IPR004313">
    <property type="entry name" value="ARD"/>
</dbReference>
<feature type="binding site" evidence="12">
    <location>
        <position position="133"/>
    </location>
    <ligand>
        <name>Ni(2+)</name>
        <dbReference type="ChEBI" id="CHEBI:49786"/>
        <note>for nickel-dependent acireductone dioxygenase activity</note>
    </ligand>
</feature>
<dbReference type="PANTHER" id="PTHR23418:SF0">
    <property type="entry name" value="ACIREDUCTONE DIOXYGENASE"/>
    <property type="match status" value="1"/>
</dbReference>
<dbReference type="EC" id="1.13.11.53" evidence="12"/>
<feature type="binding site" evidence="12">
    <location>
        <position position="94"/>
    </location>
    <ligand>
        <name>Ni(2+)</name>
        <dbReference type="ChEBI" id="CHEBI:49786"/>
        <note>for nickel-dependent acireductone dioxygenase activity</note>
    </ligand>
</feature>
<dbReference type="CDD" id="cd02232">
    <property type="entry name" value="cupin_ARD"/>
    <property type="match status" value="1"/>
</dbReference>
<evidence type="ECO:0000313" key="13">
    <source>
        <dbReference type="EMBL" id="KAJ8020721.1"/>
    </source>
</evidence>
<dbReference type="GO" id="GO:0005634">
    <property type="term" value="C:nucleus"/>
    <property type="evidence" value="ECO:0007669"/>
    <property type="project" value="UniProtKB-SubCell"/>
</dbReference>
<dbReference type="GO" id="GO:0005886">
    <property type="term" value="C:plasma membrane"/>
    <property type="evidence" value="ECO:0007669"/>
    <property type="project" value="UniProtKB-SubCell"/>
</dbReference>
<feature type="binding site" evidence="12">
    <location>
        <position position="94"/>
    </location>
    <ligand>
        <name>Fe(2+)</name>
        <dbReference type="ChEBI" id="CHEBI:29033"/>
        <note>for iron-dependent acireductone dioxygenase activity</note>
    </ligand>
</feature>
<evidence type="ECO:0000256" key="12">
    <source>
        <dbReference type="HAMAP-Rule" id="MF_03154"/>
    </source>
</evidence>
<feature type="binding site" evidence="12">
    <location>
        <position position="90"/>
    </location>
    <ligand>
        <name>Fe(2+)</name>
        <dbReference type="ChEBI" id="CHEBI:29033"/>
        <note>for iron-dependent acireductone dioxygenase activity</note>
    </ligand>
</feature>
<evidence type="ECO:0000256" key="10">
    <source>
        <dbReference type="ARBA" id="ARBA00023167"/>
    </source>
</evidence>
<feature type="binding site" evidence="12">
    <location>
        <position position="133"/>
    </location>
    <ligand>
        <name>Fe(2+)</name>
        <dbReference type="ChEBI" id="CHEBI:29033"/>
        <note>for iron-dependent acireductone dioxygenase activity</note>
    </ligand>
</feature>
<evidence type="ECO:0000256" key="4">
    <source>
        <dbReference type="ARBA" id="ARBA00022596"/>
    </source>
</evidence>
<keyword evidence="11 12" id="KW-0539">Nucleus</keyword>
<evidence type="ECO:0000256" key="1">
    <source>
        <dbReference type="ARBA" id="ARBA00000428"/>
    </source>
</evidence>
<keyword evidence="14" id="KW-1185">Reference proteome</keyword>
<dbReference type="SUPFAM" id="SSF51182">
    <property type="entry name" value="RmlC-like cupins"/>
    <property type="match status" value="1"/>
</dbReference>
<evidence type="ECO:0000256" key="5">
    <source>
        <dbReference type="ARBA" id="ARBA00022605"/>
    </source>
</evidence>
<gene>
    <name evidence="13" type="ORF">HOLleu_40386</name>
</gene>
<comment type="function">
    <text evidence="12">Catalyzes 2 different reactions between oxygen and the acireductone 1,2-dihydroxy-3-keto-5-methylthiopentene (DHK-MTPene) depending upon the metal bound in the active site. Fe-containing acireductone dioxygenase (Fe-ARD) produces formate and 2-keto-4-methylthiobutyrate (KMTB), the alpha-ketoacid precursor of methionine in the methionine recycle pathway. Ni-containing acireductone dioxygenase (Ni-ARD) produces methylthiopropionate, carbon monoxide and formate, and does not lie on the methionine recycle pathway.</text>
</comment>
<evidence type="ECO:0000256" key="9">
    <source>
        <dbReference type="ARBA" id="ARBA00023004"/>
    </source>
</evidence>
<dbReference type="PANTHER" id="PTHR23418">
    <property type="entry name" value="ACIREDUCTONE DIOXYGENASE"/>
    <property type="match status" value="1"/>
</dbReference>
<dbReference type="Pfam" id="PF03079">
    <property type="entry name" value="ARD"/>
    <property type="match status" value="1"/>
</dbReference>
<proteinExistence type="inferred from homology"/>
<name>A0A9Q1BAH1_HOLLE</name>
<dbReference type="FunFam" id="2.60.120.10:FF:000031">
    <property type="entry name" value="1,2-dihydroxy-3-keto-5-methylthiopentene dioxygenase"/>
    <property type="match status" value="1"/>
</dbReference>
<dbReference type="Proteomes" id="UP001152320">
    <property type="component" value="Chromosome 22"/>
</dbReference>
<dbReference type="InterPro" id="IPR027496">
    <property type="entry name" value="ARD_euk"/>
</dbReference>
<feature type="binding site" evidence="12">
    <location>
        <position position="88"/>
    </location>
    <ligand>
        <name>Ni(2+)</name>
        <dbReference type="ChEBI" id="CHEBI:49786"/>
        <note>for nickel-dependent acireductone dioxygenase activity</note>
    </ligand>
</feature>
<dbReference type="GO" id="GO:0010308">
    <property type="term" value="F:acireductone dioxygenase (Ni2+-requiring) activity"/>
    <property type="evidence" value="ECO:0007669"/>
    <property type="project" value="UniProtKB-UniRule"/>
</dbReference>
<dbReference type="GO" id="GO:0010309">
    <property type="term" value="F:acireductone dioxygenase [iron(II)-requiring] activity"/>
    <property type="evidence" value="ECO:0007669"/>
    <property type="project" value="UniProtKB-UniRule"/>
</dbReference>
<feature type="binding site" evidence="12">
    <location>
        <position position="90"/>
    </location>
    <ligand>
        <name>Ni(2+)</name>
        <dbReference type="ChEBI" id="CHEBI:49786"/>
        <note>for nickel-dependent acireductone dioxygenase activity</note>
    </ligand>
</feature>
<keyword evidence="8 12" id="KW-0560">Oxidoreductase</keyword>
<sequence>MVRAWFIKDSNDDQRLEHHRDPPQYVEEDYLREHGILYWKIDVGNLSENETLEKIKKERRYNYEDEITVSREELPDFEEKIKGFFKEHLHVDEEIRLCMEGSGYFDFRDRNDCWMRIAFEKGDLLILPAGVHHRFTLDTKNYMKAKRYFSGEPVWTAHYRMEGKLHPKFEEYVHKRDNGLLL</sequence>
<keyword evidence="7 12" id="KW-0223">Dioxygenase</keyword>
<keyword evidence="3 12" id="KW-0963">Cytoplasm</keyword>
<dbReference type="HAMAP" id="MF_03154">
    <property type="entry name" value="Salvage_MtnD_euk"/>
    <property type="match status" value="1"/>
</dbReference>
<protein>
    <recommendedName>
        <fullName evidence="12">Acireductone dioxygenase</fullName>
    </recommendedName>
    <alternativeName>
        <fullName evidence="12">Acireductone dioxygenase (Fe(2+)-requiring)</fullName>
        <shortName evidence="12">ARD'</shortName>
        <shortName evidence="12">Fe-ARD</shortName>
        <ecNumber evidence="12">1.13.11.54</ecNumber>
    </alternativeName>
    <alternativeName>
        <fullName evidence="12">Acireductone dioxygenase (Ni(2+)-requiring)</fullName>
        <shortName evidence="12">ARD</shortName>
        <shortName evidence="12">Ni-ARD</shortName>
        <ecNumber evidence="12">1.13.11.53</ecNumber>
    </alternativeName>
</protein>
<comment type="pathway">
    <text evidence="12">Amino-acid biosynthesis; L-methionine biosynthesis via salvage pathway; L-methionine from S-methyl-5-thio-alpha-D-ribose 1-phosphate: step 5/6.</text>
</comment>
<comment type="catalytic activity">
    <reaction evidence="12">
        <text>1,2-dihydroxy-5-(methylsulfanyl)pent-1-en-3-one + O2 = 3-(methylsulfanyl)propanoate + CO + formate + 2 H(+)</text>
        <dbReference type="Rhea" id="RHEA:14161"/>
        <dbReference type="ChEBI" id="CHEBI:15378"/>
        <dbReference type="ChEBI" id="CHEBI:15379"/>
        <dbReference type="ChEBI" id="CHEBI:15740"/>
        <dbReference type="ChEBI" id="CHEBI:17245"/>
        <dbReference type="ChEBI" id="CHEBI:49016"/>
        <dbReference type="ChEBI" id="CHEBI:49252"/>
        <dbReference type="EC" id="1.13.11.53"/>
    </reaction>
</comment>
<evidence type="ECO:0000256" key="7">
    <source>
        <dbReference type="ARBA" id="ARBA00022964"/>
    </source>
</evidence>
<evidence type="ECO:0000313" key="14">
    <source>
        <dbReference type="Proteomes" id="UP001152320"/>
    </source>
</evidence>
<evidence type="ECO:0000256" key="8">
    <source>
        <dbReference type="ARBA" id="ARBA00023002"/>
    </source>
</evidence>
<evidence type="ECO:0000256" key="3">
    <source>
        <dbReference type="ARBA" id="ARBA00022490"/>
    </source>
</evidence>
<comment type="similarity">
    <text evidence="12">Belongs to the acireductone dioxygenase (ARD) family.</text>
</comment>
<keyword evidence="10 12" id="KW-0486">Methionine biosynthesis</keyword>
<dbReference type="EMBL" id="JAIZAY010000022">
    <property type="protein sequence ID" value="KAJ8020721.1"/>
    <property type="molecule type" value="Genomic_DNA"/>
</dbReference>
<comment type="cofactor">
    <cofactor evidence="12">
        <name>Fe(2+)</name>
        <dbReference type="ChEBI" id="CHEBI:29033"/>
    </cofactor>
    <cofactor evidence="12">
        <name>Ni(2+)</name>
        <dbReference type="ChEBI" id="CHEBI:49786"/>
    </cofactor>
    <text evidence="12">Binds either 1 Fe or Ni cation per monomer. Iron-binding promotes an acireductone dioxygenase reaction producing 2-keto-4-methylthiobutyrate, while nickel-binding promotes an acireductone dioxygenase reaction producing 3-(methylsulfanyl)propanoate.</text>
</comment>
<dbReference type="EC" id="1.13.11.54" evidence="12"/>
<keyword evidence="5 12" id="KW-0028">Amino-acid biosynthesis</keyword>
<evidence type="ECO:0000256" key="2">
    <source>
        <dbReference type="ARBA" id="ARBA00004413"/>
    </source>
</evidence>
<comment type="caution">
    <text evidence="13">The sequence shown here is derived from an EMBL/GenBank/DDBJ whole genome shotgun (WGS) entry which is preliminary data.</text>
</comment>
<feature type="binding site" evidence="12">
    <location>
        <position position="88"/>
    </location>
    <ligand>
        <name>Fe(2+)</name>
        <dbReference type="ChEBI" id="CHEBI:29033"/>
        <note>for iron-dependent acireductone dioxygenase activity</note>
    </ligand>
</feature>
<dbReference type="GO" id="GO:0005506">
    <property type="term" value="F:iron ion binding"/>
    <property type="evidence" value="ECO:0007669"/>
    <property type="project" value="UniProtKB-UniRule"/>
</dbReference>
<keyword evidence="6 12" id="KW-0479">Metal-binding</keyword>
<reference evidence="13" key="1">
    <citation type="submission" date="2021-10" db="EMBL/GenBank/DDBJ databases">
        <title>Tropical sea cucumber genome reveals ecological adaptation and Cuvierian tubules defense mechanism.</title>
        <authorList>
            <person name="Chen T."/>
        </authorList>
    </citation>
    <scope>NUCLEOTIDE SEQUENCE</scope>
    <source>
        <strain evidence="13">Nanhai2018</strain>
        <tissue evidence="13">Muscle</tissue>
    </source>
</reference>